<organism evidence="2 3">
    <name type="scientific">Cirrhinus molitorella</name>
    <name type="common">mud carp</name>
    <dbReference type="NCBI Taxonomy" id="172907"/>
    <lineage>
        <taxon>Eukaryota</taxon>
        <taxon>Metazoa</taxon>
        <taxon>Chordata</taxon>
        <taxon>Craniata</taxon>
        <taxon>Vertebrata</taxon>
        <taxon>Euteleostomi</taxon>
        <taxon>Actinopterygii</taxon>
        <taxon>Neopterygii</taxon>
        <taxon>Teleostei</taxon>
        <taxon>Ostariophysi</taxon>
        <taxon>Cypriniformes</taxon>
        <taxon>Cyprinidae</taxon>
        <taxon>Labeoninae</taxon>
        <taxon>Labeonini</taxon>
        <taxon>Cirrhinus</taxon>
    </lineage>
</organism>
<evidence type="ECO:0000313" key="3">
    <source>
        <dbReference type="Proteomes" id="UP001558613"/>
    </source>
</evidence>
<proteinExistence type="predicted"/>
<name>A0ABR3NED1_9TELE</name>
<reference evidence="2 3" key="1">
    <citation type="submission" date="2023-09" db="EMBL/GenBank/DDBJ databases">
        <authorList>
            <person name="Wang M."/>
        </authorList>
    </citation>
    <scope>NUCLEOTIDE SEQUENCE [LARGE SCALE GENOMIC DNA]</scope>
    <source>
        <strain evidence="2">GT-2023</strain>
        <tissue evidence="2">Liver</tissue>
    </source>
</reference>
<evidence type="ECO:0000256" key="1">
    <source>
        <dbReference type="SAM" id="Phobius"/>
    </source>
</evidence>
<accession>A0ABR3NED1</accession>
<dbReference type="Proteomes" id="UP001558613">
    <property type="component" value="Unassembled WGS sequence"/>
</dbReference>
<comment type="caution">
    <text evidence="2">The sequence shown here is derived from an EMBL/GenBank/DDBJ whole genome shotgun (WGS) entry which is preliminary data.</text>
</comment>
<keyword evidence="1" id="KW-0472">Membrane</keyword>
<feature type="transmembrane region" description="Helical" evidence="1">
    <location>
        <begin position="12"/>
        <end position="32"/>
    </location>
</feature>
<dbReference type="EMBL" id="JAYMGO010000004">
    <property type="protein sequence ID" value="KAL1275327.1"/>
    <property type="molecule type" value="Genomic_DNA"/>
</dbReference>
<keyword evidence="3" id="KW-1185">Reference proteome</keyword>
<sequence>MPVIVRLARNRNAAITFHFSAVAFVSFVRLWTRNQYLPGDLKGQFVTVQIAVCMRVCRDFKETGILQTLLKREMHSV</sequence>
<gene>
    <name evidence="2" type="ORF">QQF64_034950</name>
</gene>
<protein>
    <submittedName>
        <fullName evidence="2">Uncharacterized protein</fullName>
    </submittedName>
</protein>
<keyword evidence="1" id="KW-1133">Transmembrane helix</keyword>
<keyword evidence="1" id="KW-0812">Transmembrane</keyword>
<evidence type="ECO:0000313" key="2">
    <source>
        <dbReference type="EMBL" id="KAL1275327.1"/>
    </source>
</evidence>